<name>A0A6J4V9T8_9BACT</name>
<proteinExistence type="predicted"/>
<organism evidence="2">
    <name type="scientific">uncultured Thermomicrobiales bacterium</name>
    <dbReference type="NCBI Taxonomy" id="1645740"/>
    <lineage>
        <taxon>Bacteria</taxon>
        <taxon>Pseudomonadati</taxon>
        <taxon>Thermomicrobiota</taxon>
        <taxon>Thermomicrobia</taxon>
        <taxon>Thermomicrobiales</taxon>
        <taxon>environmental samples</taxon>
    </lineage>
</organism>
<feature type="region of interest" description="Disordered" evidence="1">
    <location>
        <begin position="1"/>
        <end position="93"/>
    </location>
</feature>
<evidence type="ECO:0000313" key="2">
    <source>
        <dbReference type="EMBL" id="CAA9571314.1"/>
    </source>
</evidence>
<dbReference type="EMBL" id="CADCWG010000253">
    <property type="protein sequence ID" value="CAA9571314.1"/>
    <property type="molecule type" value="Genomic_DNA"/>
</dbReference>
<feature type="compositionally biased region" description="Low complexity" evidence="1">
    <location>
        <begin position="41"/>
        <end position="59"/>
    </location>
</feature>
<reference evidence="2" key="1">
    <citation type="submission" date="2020-02" db="EMBL/GenBank/DDBJ databases">
        <authorList>
            <person name="Meier V. D."/>
        </authorList>
    </citation>
    <scope>NUCLEOTIDE SEQUENCE</scope>
    <source>
        <strain evidence="2">AVDCRST_MAG49</strain>
    </source>
</reference>
<protein>
    <submittedName>
        <fullName evidence="2">Uncharacterized protein</fullName>
    </submittedName>
</protein>
<evidence type="ECO:0000256" key="1">
    <source>
        <dbReference type="SAM" id="MobiDB-lite"/>
    </source>
</evidence>
<gene>
    <name evidence="2" type="ORF">AVDCRST_MAG49-3646</name>
</gene>
<dbReference type="AlphaFoldDB" id="A0A6J4V9T8"/>
<accession>A0A6J4V9T8</accession>
<sequence>MVLAKATPRTNPTSTAAASAHPSRTSARRTMTPTSINTKLSTTTRATPARATAAIASRSVPRVHRRDASGPDGPVSSRLTARPSTRKSASRHVLPAYARCPNDSLRPPVSGAGILGRLWRAAWAPTRRLP</sequence>
<feature type="compositionally biased region" description="Polar residues" evidence="1">
    <location>
        <begin position="31"/>
        <end position="40"/>
    </location>
</feature>
<feature type="compositionally biased region" description="Low complexity" evidence="1">
    <location>
        <begin position="1"/>
        <end position="30"/>
    </location>
</feature>